<reference evidence="2 3" key="1">
    <citation type="journal article" date="2018" name="Mol. Plant">
        <title>The genome of Artemisia annua provides insight into the evolution of Asteraceae family and artemisinin biosynthesis.</title>
        <authorList>
            <person name="Shen Q."/>
            <person name="Zhang L."/>
            <person name="Liao Z."/>
            <person name="Wang S."/>
            <person name="Yan T."/>
            <person name="Shi P."/>
            <person name="Liu M."/>
            <person name="Fu X."/>
            <person name="Pan Q."/>
            <person name="Wang Y."/>
            <person name="Lv Z."/>
            <person name="Lu X."/>
            <person name="Zhang F."/>
            <person name="Jiang W."/>
            <person name="Ma Y."/>
            <person name="Chen M."/>
            <person name="Hao X."/>
            <person name="Li L."/>
            <person name="Tang Y."/>
            <person name="Lv G."/>
            <person name="Zhou Y."/>
            <person name="Sun X."/>
            <person name="Brodelius P.E."/>
            <person name="Rose J.K.C."/>
            <person name="Tang K."/>
        </authorList>
    </citation>
    <scope>NUCLEOTIDE SEQUENCE [LARGE SCALE GENOMIC DNA]</scope>
    <source>
        <strain evidence="3">cv. Huhao1</strain>
        <tissue evidence="2">Leaf</tissue>
    </source>
</reference>
<organism evidence="2 3">
    <name type="scientific">Artemisia annua</name>
    <name type="common">Sweet wormwood</name>
    <dbReference type="NCBI Taxonomy" id="35608"/>
    <lineage>
        <taxon>Eukaryota</taxon>
        <taxon>Viridiplantae</taxon>
        <taxon>Streptophyta</taxon>
        <taxon>Embryophyta</taxon>
        <taxon>Tracheophyta</taxon>
        <taxon>Spermatophyta</taxon>
        <taxon>Magnoliopsida</taxon>
        <taxon>eudicotyledons</taxon>
        <taxon>Gunneridae</taxon>
        <taxon>Pentapetalae</taxon>
        <taxon>asterids</taxon>
        <taxon>campanulids</taxon>
        <taxon>Asterales</taxon>
        <taxon>Asteraceae</taxon>
        <taxon>Asteroideae</taxon>
        <taxon>Anthemideae</taxon>
        <taxon>Artemisiinae</taxon>
        <taxon>Artemisia</taxon>
    </lineage>
</organism>
<keyword evidence="1" id="KW-1133">Transmembrane helix</keyword>
<dbReference type="AlphaFoldDB" id="A0A2U1Q0H0"/>
<feature type="transmembrane region" description="Helical" evidence="1">
    <location>
        <begin position="462"/>
        <end position="484"/>
    </location>
</feature>
<dbReference type="PANTHER" id="PTHR31963:SF16">
    <property type="entry name" value="OS06G0635200 PROTEIN"/>
    <property type="match status" value="1"/>
</dbReference>
<evidence type="ECO:0000256" key="1">
    <source>
        <dbReference type="SAM" id="Phobius"/>
    </source>
</evidence>
<dbReference type="InterPro" id="IPR021924">
    <property type="entry name" value="DUF3537"/>
</dbReference>
<evidence type="ECO:0000313" key="2">
    <source>
        <dbReference type="EMBL" id="PWA91467.1"/>
    </source>
</evidence>
<dbReference type="OrthoDB" id="1916325at2759"/>
<dbReference type="PANTHER" id="PTHR31963">
    <property type="entry name" value="RAS GUANINE NUCLEOTIDE EXCHANGE FACTOR K"/>
    <property type="match status" value="1"/>
</dbReference>
<comment type="caution">
    <text evidence="2">The sequence shown here is derived from an EMBL/GenBank/DDBJ whole genome shotgun (WGS) entry which is preliminary data.</text>
</comment>
<evidence type="ECO:0008006" key="4">
    <source>
        <dbReference type="Google" id="ProtNLM"/>
    </source>
</evidence>
<dbReference type="EMBL" id="PKPP01000540">
    <property type="protein sequence ID" value="PWA91467.1"/>
    <property type="molecule type" value="Genomic_DNA"/>
</dbReference>
<feature type="transmembrane region" description="Helical" evidence="1">
    <location>
        <begin position="246"/>
        <end position="265"/>
    </location>
</feature>
<protein>
    <recommendedName>
        <fullName evidence="4">Extracellular ligand-gated ion channel protein</fullName>
    </recommendedName>
</protein>
<evidence type="ECO:0000313" key="3">
    <source>
        <dbReference type="Proteomes" id="UP000245207"/>
    </source>
</evidence>
<gene>
    <name evidence="2" type="ORF">CTI12_AA028110</name>
</gene>
<feature type="transmembrane region" description="Helical" evidence="1">
    <location>
        <begin position="428"/>
        <end position="450"/>
    </location>
</feature>
<feature type="transmembrane region" description="Helical" evidence="1">
    <location>
        <begin position="277"/>
        <end position="298"/>
    </location>
</feature>
<dbReference type="Proteomes" id="UP000245207">
    <property type="component" value="Unassembled WGS sequence"/>
</dbReference>
<dbReference type="STRING" id="35608.A0A2U1Q0H0"/>
<accession>A0A2U1Q0H0</accession>
<feature type="transmembrane region" description="Helical" evidence="1">
    <location>
        <begin position="43"/>
        <end position="64"/>
    </location>
</feature>
<keyword evidence="1" id="KW-0812">Transmembrane</keyword>
<dbReference type="Pfam" id="PF12056">
    <property type="entry name" value="DUF3537"/>
    <property type="match status" value="2"/>
</dbReference>
<proteinExistence type="predicted"/>
<keyword evidence="3" id="KW-1185">Reference proteome</keyword>
<name>A0A2U1Q0H0_ARTAN</name>
<keyword evidence="1" id="KW-0472">Membrane</keyword>
<sequence>MEPKTTPLLPKKRPFTRSQSHAYDELHSFRTWLRYMCVDQSDFWTSSLSWTVFVIFTFLIPLLSHFYLACSDCDNRHARPYDTLVQLSLSGIATLSFVSLSRFLKVYGLRRFLFFDRLCDESEIVRKGYMAQLNRSLKILSIFVIPCFTAECAYKIWWYSSGATAIPFLVNVLVSDTLACTLELFSWLYRTVVFFLVCILFRLICYLQILRLQDFAQVFQVDSDVESVLREHLRIRRHLKIISHRYRSFILFALILVTVSQLASLLSTTRSNADLNIFKTGELALVSVSLLAGLMILLRSATRITHKAQGVTCLAAKWHVCATIDVFEATEGDTETPTVGVVGDQVFPEVPSSDTDDVGDEEDELDNTKLIPSYAYSTISFQKRQALVTYFENNRAGITVFGFMLDRSSLHTIVTIEMSLVLCQPLQFTSYLNMCLLILYVSFLQMLWLMRDVQNFESRSLLIAKTAVIHLVSVSLLAGLMILLRSATRITHKAQGVTCLAAKWHVCATIDVFEATEGDTETPTVGVVGDQVFPEVPSSDTDDVGDEEDELDNTKLIPSYAYSTISFQKRQALVTYFENNRAGITVFGFMLDRSSLHTIVTIEMSLVLWLLGKTIVITPECKLHMSDYSIDILCSVLFVKPTFTSYLKHVSPHTLCFLSTNVMRDVQNFEARSLLIAETAVNLLYMYGLYLFENANIIFIGNL</sequence>
<feature type="transmembrane region" description="Helical" evidence="1">
    <location>
        <begin position="187"/>
        <end position="207"/>
    </location>
</feature>